<dbReference type="PANTHER" id="PTHR23106">
    <property type="entry name" value="ANGIOGENIC FACTOR WITH G PATCH AND FHA DOMAINS 1"/>
    <property type="match status" value="1"/>
</dbReference>
<dbReference type="InterPro" id="IPR053027">
    <property type="entry name" value="AGGF1"/>
</dbReference>
<dbReference type="InterPro" id="IPR041591">
    <property type="entry name" value="OCRE"/>
</dbReference>
<feature type="region of interest" description="Disordered" evidence="1">
    <location>
        <begin position="68"/>
        <end position="99"/>
    </location>
</feature>
<dbReference type="EMBL" id="GBXI01000297">
    <property type="protein sequence ID" value="JAD13995.1"/>
    <property type="molecule type" value="Transcribed_RNA"/>
</dbReference>
<dbReference type="PANTHER" id="PTHR23106:SF24">
    <property type="entry name" value="ANGIOGENIC FACTOR WITH G PATCH AND FHA DOMAINS 1"/>
    <property type="match status" value="1"/>
</dbReference>
<dbReference type="CDD" id="cd16164">
    <property type="entry name" value="OCRE_VG5Q"/>
    <property type="match status" value="1"/>
</dbReference>
<evidence type="ECO:0000256" key="1">
    <source>
        <dbReference type="SAM" id="MobiDB-lite"/>
    </source>
</evidence>
<dbReference type="InterPro" id="IPR035624">
    <property type="entry name" value="AGGF1_OCRE"/>
</dbReference>
<reference evidence="3" key="1">
    <citation type="submission" date="2014-11" db="EMBL/GenBank/DDBJ databases">
        <authorList>
            <person name="Geib S."/>
        </authorList>
    </citation>
    <scope>NUCLEOTIDE SEQUENCE</scope>
</reference>
<evidence type="ECO:0000259" key="2">
    <source>
        <dbReference type="Pfam" id="PF17780"/>
    </source>
</evidence>
<evidence type="ECO:0000313" key="3">
    <source>
        <dbReference type="EMBL" id="JAD13995.1"/>
    </source>
</evidence>
<feature type="domain" description="OCRE" evidence="2">
    <location>
        <begin position="125"/>
        <end position="174"/>
    </location>
</feature>
<accession>A0A0A1XSW1</accession>
<name>A0A0A1XSW1_ZEUCU</name>
<reference evidence="3" key="2">
    <citation type="journal article" date="2015" name="Gigascience">
        <title>Reconstructing a comprehensive transcriptome assembly of a white-pupal translocated strain of the pest fruit fly Bactrocera cucurbitae.</title>
        <authorList>
            <person name="Sim S.B."/>
            <person name="Calla B."/>
            <person name="Hall B."/>
            <person name="DeRego T."/>
            <person name="Geib S.M."/>
        </authorList>
    </citation>
    <scope>NUCLEOTIDE SEQUENCE</scope>
</reference>
<dbReference type="AlphaFoldDB" id="A0A0A1XSW1"/>
<feature type="compositionally biased region" description="Basic and acidic residues" evidence="1">
    <location>
        <begin position="68"/>
        <end position="77"/>
    </location>
</feature>
<feature type="compositionally biased region" description="Polar residues" evidence="1">
    <location>
        <begin position="78"/>
        <end position="92"/>
    </location>
</feature>
<dbReference type="Pfam" id="PF17780">
    <property type="entry name" value="OCRE"/>
    <property type="match status" value="1"/>
</dbReference>
<gene>
    <name evidence="3" type="primary">Aggf1_0</name>
    <name evidence="3" type="ORF">g.26970</name>
</gene>
<proteinExistence type="predicted"/>
<sequence>MSDSESDSNAKQSKCNGAKFKLKKIVELEKLESAELCTYISGLHELLNKKDNKIKKYKDKYKEILKQVKNEKSDTNSDRSANAASYQANSPNPAEEKQAVDNAATTVDNFVDDIRRAAEQAQNLNGFVYEPTSGLYYDQKTGYYYNAEYGLYYDGNNGCYYNYNQEKNVFEFHSQVQQQQIQKAAECNNASDKDVLTNYVNNSLLKRFSKLNINRMRSNALGKLGSVKCR</sequence>
<organism evidence="3">
    <name type="scientific">Zeugodacus cucurbitae</name>
    <name type="common">Melon fruit fly</name>
    <name type="synonym">Bactrocera cucurbitae</name>
    <dbReference type="NCBI Taxonomy" id="28588"/>
    <lineage>
        <taxon>Eukaryota</taxon>
        <taxon>Metazoa</taxon>
        <taxon>Ecdysozoa</taxon>
        <taxon>Arthropoda</taxon>
        <taxon>Hexapoda</taxon>
        <taxon>Insecta</taxon>
        <taxon>Pterygota</taxon>
        <taxon>Neoptera</taxon>
        <taxon>Endopterygota</taxon>
        <taxon>Diptera</taxon>
        <taxon>Brachycera</taxon>
        <taxon>Muscomorpha</taxon>
        <taxon>Tephritoidea</taxon>
        <taxon>Tephritidae</taxon>
        <taxon>Zeugodacus</taxon>
        <taxon>Zeugodacus</taxon>
    </lineage>
</organism>
<protein>
    <submittedName>
        <fullName evidence="3">Angiogenic factor with G patch and FHA domains 1</fullName>
    </submittedName>
</protein>